<evidence type="ECO:0008006" key="4">
    <source>
        <dbReference type="Google" id="ProtNLM"/>
    </source>
</evidence>
<gene>
    <name evidence="2" type="ORF">IF188_13600</name>
</gene>
<dbReference type="EMBL" id="JACXZS010000009">
    <property type="protein sequence ID" value="MBD3942731.1"/>
    <property type="molecule type" value="Genomic_DNA"/>
</dbReference>
<dbReference type="RefSeq" id="WP_191172351.1">
    <property type="nucleotide sequence ID" value="NZ_JACXZS010000009.1"/>
</dbReference>
<evidence type="ECO:0000313" key="3">
    <source>
        <dbReference type="Proteomes" id="UP000598426"/>
    </source>
</evidence>
<protein>
    <recommendedName>
        <fullName evidence="4">Secreted protein</fullName>
    </recommendedName>
</protein>
<reference evidence="2 3" key="1">
    <citation type="submission" date="2020-09" db="EMBL/GenBank/DDBJ databases">
        <title>Isolation and identification of active actinomycetes.</title>
        <authorList>
            <person name="Li X."/>
        </authorList>
    </citation>
    <scope>NUCLEOTIDE SEQUENCE [LARGE SCALE GENOMIC DNA]</scope>
    <source>
        <strain evidence="2 3">NEAU-LLC</strain>
    </source>
</reference>
<dbReference type="Proteomes" id="UP000598426">
    <property type="component" value="Unassembled WGS sequence"/>
</dbReference>
<accession>A0ABR8NUK0</accession>
<name>A0ABR8NUK0_9MICO</name>
<feature type="chain" id="PRO_5046818515" description="Secreted protein" evidence="1">
    <location>
        <begin position="26"/>
        <end position="139"/>
    </location>
</feature>
<keyword evidence="3" id="KW-1185">Reference proteome</keyword>
<evidence type="ECO:0000313" key="2">
    <source>
        <dbReference type="EMBL" id="MBD3942731.1"/>
    </source>
</evidence>
<organism evidence="2 3">
    <name type="scientific">Microbacterium helvum</name>
    <dbReference type="NCBI Taxonomy" id="2773713"/>
    <lineage>
        <taxon>Bacteria</taxon>
        <taxon>Bacillati</taxon>
        <taxon>Actinomycetota</taxon>
        <taxon>Actinomycetes</taxon>
        <taxon>Micrococcales</taxon>
        <taxon>Microbacteriaceae</taxon>
        <taxon>Microbacterium</taxon>
    </lineage>
</organism>
<sequence length="139" mass="13970">MSRRTAAVLAVVALFATALSGCSWSGVPAEGCVPVIVVSPSTVAPGDMITLSSDTPCDVTMPDGGWSIAVAPVGAGDEPLALATTDAPFDGSFEVTVRLPTDFPEGDAFARVDNWDYSFCSGAGSGSCASASGDFTVGR</sequence>
<comment type="caution">
    <text evidence="2">The sequence shown here is derived from an EMBL/GenBank/DDBJ whole genome shotgun (WGS) entry which is preliminary data.</text>
</comment>
<feature type="signal peptide" evidence="1">
    <location>
        <begin position="1"/>
        <end position="25"/>
    </location>
</feature>
<keyword evidence="1" id="KW-0732">Signal</keyword>
<proteinExistence type="predicted"/>
<evidence type="ECO:0000256" key="1">
    <source>
        <dbReference type="SAM" id="SignalP"/>
    </source>
</evidence>
<dbReference type="PROSITE" id="PS51257">
    <property type="entry name" value="PROKAR_LIPOPROTEIN"/>
    <property type="match status" value="1"/>
</dbReference>